<dbReference type="EMBL" id="JYDS01000086">
    <property type="protein sequence ID" value="KRZ26353.1"/>
    <property type="molecule type" value="Genomic_DNA"/>
</dbReference>
<keyword evidence="3" id="KW-1185">Reference proteome</keyword>
<keyword evidence="1" id="KW-0472">Membrane</keyword>
<evidence type="ECO:0000313" key="2">
    <source>
        <dbReference type="EMBL" id="KRZ26353.1"/>
    </source>
</evidence>
<name>A0A0V1IUJ2_TRIPS</name>
<feature type="transmembrane region" description="Helical" evidence="1">
    <location>
        <begin position="228"/>
        <end position="249"/>
    </location>
</feature>
<evidence type="ECO:0000256" key="1">
    <source>
        <dbReference type="SAM" id="Phobius"/>
    </source>
</evidence>
<gene>
    <name evidence="2" type="ORF">T4B_2580</name>
</gene>
<feature type="transmembrane region" description="Helical" evidence="1">
    <location>
        <begin position="158"/>
        <end position="175"/>
    </location>
</feature>
<sequence length="347" mass="39741">MKLTLNCNTRTVHEFDEEETCAVWMQGKSSGRGLTGFCSTVAALALTKCASSGWLVDVKRQAVRYGWMHVCACCLSCCSVAWRLIEQKLIDDVTEQPAGVECKSRRLKMFKPFYCHFCNDNLSLVAAVSMQLNYSSSFHFIAHERWLFRKGEKRISNLNLNYTIQIIHLFIYAYVNEMENKYESRNMPLLWQLVALVVVLHSSRNVFTLNVPQFCHSSGVEITRLTHFCYGLQHSMLVYGILVLSALLPLNAGRFSALFLSGCLEQLLLCFSELLVESTSDEIVNHVKFHCDTKNKKTAVVQRNTTPPRWQCFSLHKEGRPLTDGRCFTGRFEQQIMHNLASLEDYF</sequence>
<dbReference type="AlphaFoldDB" id="A0A0V1IUJ2"/>
<reference evidence="2 3" key="1">
    <citation type="submission" date="2015-01" db="EMBL/GenBank/DDBJ databases">
        <title>Evolution of Trichinella species and genotypes.</title>
        <authorList>
            <person name="Korhonen P.K."/>
            <person name="Edoardo P."/>
            <person name="Giuseppe L.R."/>
            <person name="Gasser R.B."/>
        </authorList>
    </citation>
    <scope>NUCLEOTIDE SEQUENCE [LARGE SCALE GENOMIC DNA]</scope>
    <source>
        <strain evidence="2">ISS588</strain>
    </source>
</reference>
<accession>A0A0V1IUJ2</accession>
<organism evidence="2 3">
    <name type="scientific">Trichinella pseudospiralis</name>
    <name type="common">Parasitic roundworm</name>
    <dbReference type="NCBI Taxonomy" id="6337"/>
    <lineage>
        <taxon>Eukaryota</taxon>
        <taxon>Metazoa</taxon>
        <taxon>Ecdysozoa</taxon>
        <taxon>Nematoda</taxon>
        <taxon>Enoplea</taxon>
        <taxon>Dorylaimia</taxon>
        <taxon>Trichinellida</taxon>
        <taxon>Trichinellidae</taxon>
        <taxon>Trichinella</taxon>
    </lineage>
</organism>
<proteinExistence type="predicted"/>
<keyword evidence="1" id="KW-1133">Transmembrane helix</keyword>
<comment type="caution">
    <text evidence="2">The sequence shown here is derived from an EMBL/GenBank/DDBJ whole genome shotgun (WGS) entry which is preliminary data.</text>
</comment>
<dbReference type="Proteomes" id="UP000054805">
    <property type="component" value="Unassembled WGS sequence"/>
</dbReference>
<protein>
    <submittedName>
        <fullName evidence="2">Uncharacterized protein</fullName>
    </submittedName>
</protein>
<keyword evidence="1" id="KW-0812">Transmembrane</keyword>
<feature type="transmembrane region" description="Helical" evidence="1">
    <location>
        <begin position="187"/>
        <end position="207"/>
    </location>
</feature>
<evidence type="ECO:0000313" key="3">
    <source>
        <dbReference type="Proteomes" id="UP000054805"/>
    </source>
</evidence>